<dbReference type="HOGENOM" id="CLU_065389_4_0_1"/>
<dbReference type="InterPro" id="IPR029032">
    <property type="entry name" value="AhpD-like"/>
</dbReference>
<dbReference type="OrthoDB" id="5537330at2759"/>
<dbReference type="Gene3D" id="1.20.1290.10">
    <property type="entry name" value="AhpD-like"/>
    <property type="match status" value="1"/>
</dbReference>
<gene>
    <name evidence="1" type="ORF">PV11_00621</name>
</gene>
<dbReference type="SUPFAM" id="SSF69118">
    <property type="entry name" value="AhpD-like"/>
    <property type="match status" value="1"/>
</dbReference>
<dbReference type="PANTHER" id="PTHR28180">
    <property type="entry name" value="CONSERVED MITOCHONDRIAL PROTEIN-RELATED"/>
    <property type="match status" value="1"/>
</dbReference>
<proteinExistence type="predicted"/>
<dbReference type="Proteomes" id="UP000053599">
    <property type="component" value="Unassembled WGS sequence"/>
</dbReference>
<dbReference type="EMBL" id="KN846951">
    <property type="protein sequence ID" value="KIV84869.1"/>
    <property type="molecule type" value="Genomic_DNA"/>
</dbReference>
<evidence type="ECO:0000313" key="2">
    <source>
        <dbReference type="Proteomes" id="UP000053599"/>
    </source>
</evidence>
<protein>
    <recommendedName>
        <fullName evidence="3">Carboxymuconolactone decarboxylase-like domain-containing protein</fullName>
    </recommendedName>
</protein>
<reference evidence="1 2" key="1">
    <citation type="submission" date="2015-01" db="EMBL/GenBank/DDBJ databases">
        <title>The Genome Sequence of Exophiala sideris CBS121828.</title>
        <authorList>
            <consortium name="The Broad Institute Genomics Platform"/>
            <person name="Cuomo C."/>
            <person name="de Hoog S."/>
            <person name="Gorbushina A."/>
            <person name="Stielow B."/>
            <person name="Teixiera M."/>
            <person name="Abouelleil A."/>
            <person name="Chapman S.B."/>
            <person name="Priest M."/>
            <person name="Young S.K."/>
            <person name="Wortman J."/>
            <person name="Nusbaum C."/>
            <person name="Birren B."/>
        </authorList>
    </citation>
    <scope>NUCLEOTIDE SEQUENCE [LARGE SCALE GENOMIC DNA]</scope>
    <source>
        <strain evidence="1 2">CBS 121828</strain>
    </source>
</reference>
<evidence type="ECO:0000313" key="1">
    <source>
        <dbReference type="EMBL" id="KIV84869.1"/>
    </source>
</evidence>
<organism evidence="1 2">
    <name type="scientific">Exophiala sideris</name>
    <dbReference type="NCBI Taxonomy" id="1016849"/>
    <lineage>
        <taxon>Eukaryota</taxon>
        <taxon>Fungi</taxon>
        <taxon>Dikarya</taxon>
        <taxon>Ascomycota</taxon>
        <taxon>Pezizomycotina</taxon>
        <taxon>Eurotiomycetes</taxon>
        <taxon>Chaetothyriomycetidae</taxon>
        <taxon>Chaetothyriales</taxon>
        <taxon>Herpotrichiellaceae</taxon>
        <taxon>Exophiala</taxon>
    </lineage>
</organism>
<sequence>MALLEIILTKFRDRENEPDILKANWYIIAVRYNPHISKAHRFSRSQAPCIAAANAGRDVPELYRLATSNEPKERRLLIQRRLKEALLKTGVLYGFPRLLNALYPLFKTLDDDEIDNFSPRWDSRDSAEASEKRKVRAKQYFETIWTPAGAQANLDFNMKYHRDMNLLCAMMPYEWFVSEDAILSNIETQLCTTAALICASCPVQAVWHTKGIVRHGGSKEQARFAQDFALEVARFYDCKTDGVVMVDDVDFEQ</sequence>
<name>A0A0D1YTM6_9EURO</name>
<dbReference type="STRING" id="1016849.A0A0D1YTM6"/>
<evidence type="ECO:0008006" key="3">
    <source>
        <dbReference type="Google" id="ProtNLM"/>
    </source>
</evidence>
<accession>A0A0D1YTM6</accession>
<dbReference type="AlphaFoldDB" id="A0A0D1YTM6"/>
<dbReference type="InterPro" id="IPR052999">
    <property type="entry name" value="PTS1_Protein"/>
</dbReference>